<dbReference type="RefSeq" id="WP_109710930.1">
    <property type="nucleotide sequence ID" value="NZ_PPED02000001.1"/>
</dbReference>
<keyword evidence="1" id="KW-0998">Cell outer membrane</keyword>
<comment type="similarity">
    <text evidence="1">Belongs to the TonB-dependent receptor family.</text>
</comment>
<dbReference type="AlphaFoldDB" id="A0A316XDU0"/>
<evidence type="ECO:0000313" key="3">
    <source>
        <dbReference type="Proteomes" id="UP000236594"/>
    </source>
</evidence>
<dbReference type="PROSITE" id="PS52016">
    <property type="entry name" value="TONB_DEPENDENT_REC_3"/>
    <property type="match status" value="1"/>
</dbReference>
<dbReference type="Proteomes" id="UP000236594">
    <property type="component" value="Unassembled WGS sequence"/>
</dbReference>
<accession>A0A316XDU0</accession>
<dbReference type="GO" id="GO:0009279">
    <property type="term" value="C:cell outer membrane"/>
    <property type="evidence" value="ECO:0007669"/>
    <property type="project" value="UniProtKB-SubCell"/>
</dbReference>
<evidence type="ECO:0000313" key="2">
    <source>
        <dbReference type="EMBL" id="PWN72031.1"/>
    </source>
</evidence>
<name>A0A316XDU0_9FLAO</name>
<keyword evidence="1" id="KW-1134">Transmembrane beta strand</keyword>
<sequence length="188" mass="20778">MKITISNPCQENWENMTIDEQGRFCAACSKTIHDFTDFSDEELVNSLGSDENICGRFRGDQLGRNLNFSLTGKIAVSLLAVGGALTTVNGQELKGEEVKKMDFKKGIDGVEVINKTLHKTMWLGMPTKEDIESTQPVILLDGKRISEEKMKKIDGDKVKRIKVLSGEGAVKLYGKLGQNGIIIIESKK</sequence>
<gene>
    <name evidence="2" type="ORF">C1631_005315</name>
</gene>
<dbReference type="EMBL" id="PPED02000001">
    <property type="protein sequence ID" value="PWN72031.1"/>
    <property type="molecule type" value="Genomic_DNA"/>
</dbReference>
<evidence type="ECO:0008006" key="4">
    <source>
        <dbReference type="Google" id="ProtNLM"/>
    </source>
</evidence>
<evidence type="ECO:0000256" key="1">
    <source>
        <dbReference type="PROSITE-ProRule" id="PRU01360"/>
    </source>
</evidence>
<organism evidence="2 3">
    <name type="scientific">Chryseobacterium phosphatilyticum</name>
    <dbReference type="NCBI Taxonomy" id="475075"/>
    <lineage>
        <taxon>Bacteria</taxon>
        <taxon>Pseudomonadati</taxon>
        <taxon>Bacteroidota</taxon>
        <taxon>Flavobacteriia</taxon>
        <taxon>Flavobacteriales</taxon>
        <taxon>Weeksellaceae</taxon>
        <taxon>Chryseobacterium group</taxon>
        <taxon>Chryseobacterium</taxon>
    </lineage>
</organism>
<keyword evidence="1" id="KW-0813">Transport</keyword>
<dbReference type="OrthoDB" id="7432683at2"/>
<proteinExistence type="inferred from homology"/>
<keyword evidence="3" id="KW-1185">Reference proteome</keyword>
<comment type="subcellular location">
    <subcellularLocation>
        <location evidence="1">Cell outer membrane</location>
        <topology evidence="1">Multi-pass membrane protein</topology>
    </subcellularLocation>
</comment>
<protein>
    <recommendedName>
        <fullName evidence="4">TonB-dependent receptor plug domain-containing protein</fullName>
    </recommendedName>
</protein>
<dbReference type="Gene3D" id="2.170.130.10">
    <property type="entry name" value="TonB-dependent receptor, plug domain"/>
    <property type="match status" value="1"/>
</dbReference>
<comment type="caution">
    <text evidence="2">The sequence shown here is derived from an EMBL/GenBank/DDBJ whole genome shotgun (WGS) entry which is preliminary data.</text>
</comment>
<dbReference type="InterPro" id="IPR039426">
    <property type="entry name" value="TonB-dep_rcpt-like"/>
</dbReference>
<dbReference type="InterPro" id="IPR037066">
    <property type="entry name" value="Plug_dom_sf"/>
</dbReference>
<keyword evidence="1" id="KW-0472">Membrane</keyword>
<reference evidence="2 3" key="1">
    <citation type="submission" date="2018-04" db="EMBL/GenBank/DDBJ databases">
        <title>Draft Genome Sequence of Phosphate-Solubilizing Chryseobacterium sp. ISE14 that is a Biocontrol and Plant Growth-Promoting Rhizobacterium Isolated from Cucumber.</title>
        <authorList>
            <person name="Jeong J.-J."/>
            <person name="Sang M.K."/>
            <person name="Choi I.-G."/>
            <person name="Kim K.D."/>
        </authorList>
    </citation>
    <scope>NUCLEOTIDE SEQUENCE [LARGE SCALE GENOMIC DNA]</scope>
    <source>
        <strain evidence="2 3">ISE14</strain>
    </source>
</reference>
<keyword evidence="1" id="KW-0812">Transmembrane</keyword>